<comment type="similarity">
    <text evidence="2">Belongs to the GtrA family.</text>
</comment>
<comment type="subcellular location">
    <subcellularLocation>
        <location evidence="1">Membrane</location>
        <topology evidence="1">Multi-pass membrane protein</topology>
    </subcellularLocation>
</comment>
<feature type="domain" description="GtrA/DPMS transmembrane" evidence="7">
    <location>
        <begin position="18"/>
        <end position="144"/>
    </location>
</feature>
<organism evidence="8 9">
    <name type="scientific">Jutongia huaianensis</name>
    <dbReference type="NCBI Taxonomy" id="2763668"/>
    <lineage>
        <taxon>Bacteria</taxon>
        <taxon>Bacillati</taxon>
        <taxon>Bacillota</taxon>
        <taxon>Clostridia</taxon>
        <taxon>Lachnospirales</taxon>
        <taxon>Lachnospiraceae</taxon>
        <taxon>Jutongia</taxon>
    </lineage>
</organism>
<name>A0ABR7N2I0_9FIRM</name>
<evidence type="ECO:0000259" key="7">
    <source>
        <dbReference type="Pfam" id="PF04138"/>
    </source>
</evidence>
<keyword evidence="4 6" id="KW-1133">Transmembrane helix</keyword>
<evidence type="ECO:0000256" key="3">
    <source>
        <dbReference type="ARBA" id="ARBA00022692"/>
    </source>
</evidence>
<dbReference type="PANTHER" id="PTHR38459:SF1">
    <property type="entry name" value="PROPHAGE BACTOPRENOL-LINKED GLUCOSE TRANSLOCASE HOMOLOG"/>
    <property type="match status" value="1"/>
</dbReference>
<evidence type="ECO:0000256" key="5">
    <source>
        <dbReference type="ARBA" id="ARBA00023136"/>
    </source>
</evidence>
<dbReference type="PANTHER" id="PTHR38459">
    <property type="entry name" value="PROPHAGE BACTOPRENOL-LINKED GLUCOSE TRANSLOCASE HOMOLOG"/>
    <property type="match status" value="1"/>
</dbReference>
<gene>
    <name evidence="8" type="ORF">H8704_06365</name>
</gene>
<keyword evidence="3 6" id="KW-0812">Transmembrane</keyword>
<keyword evidence="9" id="KW-1185">Reference proteome</keyword>
<dbReference type="Pfam" id="PF04138">
    <property type="entry name" value="GtrA_DPMS_TM"/>
    <property type="match status" value="1"/>
</dbReference>
<accession>A0ABR7N2I0</accession>
<proteinExistence type="inferred from homology"/>
<evidence type="ECO:0000256" key="1">
    <source>
        <dbReference type="ARBA" id="ARBA00004141"/>
    </source>
</evidence>
<evidence type="ECO:0000313" key="9">
    <source>
        <dbReference type="Proteomes" id="UP000606193"/>
    </source>
</evidence>
<feature type="transmembrane region" description="Helical" evidence="6">
    <location>
        <begin position="91"/>
        <end position="113"/>
    </location>
</feature>
<comment type="caution">
    <text evidence="8">The sequence shown here is derived from an EMBL/GenBank/DDBJ whole genome shotgun (WGS) entry which is preliminary data.</text>
</comment>
<sequence length="147" mass="16912">MAEEKKQTKKELLIQFIKFGIVGVTNTLVSYVINVAVLFVLGRAQIFQRWDYVIANTVAFILSVLWSFYWNNKLVFDMEGTGWKELLGALFKMYLSYAFTGIILSNVLSYLWIDVLHISKYIAPLINSAIGVPINFILNKFWAFQGK</sequence>
<feature type="transmembrane region" description="Helical" evidence="6">
    <location>
        <begin position="53"/>
        <end position="71"/>
    </location>
</feature>
<protein>
    <submittedName>
        <fullName evidence="8">GtrA family protein</fullName>
    </submittedName>
</protein>
<keyword evidence="5 6" id="KW-0472">Membrane</keyword>
<dbReference type="InterPro" id="IPR007267">
    <property type="entry name" value="GtrA_DPMS_TM"/>
</dbReference>
<feature type="transmembrane region" description="Helical" evidence="6">
    <location>
        <begin position="12"/>
        <end position="41"/>
    </location>
</feature>
<evidence type="ECO:0000313" key="8">
    <source>
        <dbReference type="EMBL" id="MBC8562252.1"/>
    </source>
</evidence>
<dbReference type="EMBL" id="JACRSX010000006">
    <property type="protein sequence ID" value="MBC8562252.1"/>
    <property type="molecule type" value="Genomic_DNA"/>
</dbReference>
<dbReference type="Proteomes" id="UP000606193">
    <property type="component" value="Unassembled WGS sequence"/>
</dbReference>
<evidence type="ECO:0000256" key="2">
    <source>
        <dbReference type="ARBA" id="ARBA00009399"/>
    </source>
</evidence>
<reference evidence="8 9" key="1">
    <citation type="submission" date="2020-08" db="EMBL/GenBank/DDBJ databases">
        <title>Genome public.</title>
        <authorList>
            <person name="Liu C."/>
            <person name="Sun Q."/>
        </authorList>
    </citation>
    <scope>NUCLEOTIDE SEQUENCE [LARGE SCALE GENOMIC DNA]</scope>
    <source>
        <strain evidence="8 9">NSJ-37</strain>
    </source>
</reference>
<dbReference type="RefSeq" id="WP_118677457.1">
    <property type="nucleotide sequence ID" value="NZ_JACRSX010000006.1"/>
</dbReference>
<dbReference type="InterPro" id="IPR051401">
    <property type="entry name" value="GtrA_CellWall_Glycosyl"/>
</dbReference>
<evidence type="ECO:0000256" key="4">
    <source>
        <dbReference type="ARBA" id="ARBA00022989"/>
    </source>
</evidence>
<feature type="transmembrane region" description="Helical" evidence="6">
    <location>
        <begin position="125"/>
        <end position="144"/>
    </location>
</feature>
<evidence type="ECO:0000256" key="6">
    <source>
        <dbReference type="SAM" id="Phobius"/>
    </source>
</evidence>